<proteinExistence type="predicted"/>
<protein>
    <submittedName>
        <fullName evidence="5">Regulatory protein MarR</fullName>
    </submittedName>
</protein>
<dbReference type="InterPro" id="IPR036388">
    <property type="entry name" value="WH-like_DNA-bd_sf"/>
</dbReference>
<dbReference type="Gene3D" id="1.10.10.10">
    <property type="entry name" value="Winged helix-like DNA-binding domain superfamily/Winged helix DNA-binding domain"/>
    <property type="match status" value="1"/>
</dbReference>
<name>F1TD38_9FIRM</name>
<dbReference type="SUPFAM" id="SSF46785">
    <property type="entry name" value="Winged helix' DNA-binding domain"/>
    <property type="match status" value="1"/>
</dbReference>
<dbReference type="eggNOG" id="COG1846">
    <property type="taxonomic scope" value="Bacteria"/>
</dbReference>
<dbReference type="STRING" id="588581.Cpap_2310"/>
<keyword evidence="6" id="KW-1185">Reference proteome</keyword>
<evidence type="ECO:0000256" key="1">
    <source>
        <dbReference type="ARBA" id="ARBA00023015"/>
    </source>
</evidence>
<dbReference type="PROSITE" id="PS50995">
    <property type="entry name" value="HTH_MARR_2"/>
    <property type="match status" value="1"/>
</dbReference>
<gene>
    <name evidence="5" type="ORF">Cpap_2310</name>
</gene>
<evidence type="ECO:0000313" key="6">
    <source>
        <dbReference type="Proteomes" id="UP000003860"/>
    </source>
</evidence>
<dbReference type="Proteomes" id="UP000003860">
    <property type="component" value="Unassembled WGS sequence"/>
</dbReference>
<dbReference type="GO" id="GO:0003677">
    <property type="term" value="F:DNA binding"/>
    <property type="evidence" value="ECO:0007669"/>
    <property type="project" value="UniProtKB-KW"/>
</dbReference>
<reference evidence="5" key="2">
    <citation type="submission" date="2011-01" db="EMBL/GenBank/DDBJ databases">
        <title>The Non-contiguous Finished genome of Clostridium papyrosolvens.</title>
        <authorList>
            <person name="Lucas S."/>
            <person name="Copeland A."/>
            <person name="Lapidus A."/>
            <person name="Cheng J.-F."/>
            <person name="Goodwin L."/>
            <person name="Pitluck S."/>
            <person name="Misra M."/>
            <person name="Chertkov O."/>
            <person name="Detter J.C."/>
            <person name="Han C."/>
            <person name="Tapia R."/>
            <person name="Land M."/>
            <person name="Hauser L."/>
            <person name="Kyrpides N."/>
            <person name="Ivanova N."/>
            <person name="Pagani I."/>
            <person name="Mouttaki H."/>
            <person name="He Z."/>
            <person name="Zhou J."/>
            <person name="Hemme C.L."/>
            <person name="Woyke T."/>
        </authorList>
    </citation>
    <scope>NUCLEOTIDE SEQUENCE [LARGE SCALE GENOMIC DNA]</scope>
    <source>
        <strain evidence="5">DSM 2782</strain>
    </source>
</reference>
<keyword evidence="3" id="KW-0804">Transcription</keyword>
<dbReference type="SMART" id="SM00347">
    <property type="entry name" value="HTH_MARR"/>
    <property type="match status" value="1"/>
</dbReference>
<dbReference type="Pfam" id="PF01047">
    <property type="entry name" value="MarR"/>
    <property type="match status" value="1"/>
</dbReference>
<comment type="caution">
    <text evidence="5">The sequence shown here is derived from an EMBL/GenBank/DDBJ whole genome shotgun (WGS) entry which is preliminary data.</text>
</comment>
<dbReference type="RefSeq" id="WP_004619331.1">
    <property type="nucleotide sequence ID" value="NZ_ACXX02000006.1"/>
</dbReference>
<dbReference type="EMBL" id="ACXX02000006">
    <property type="protein sequence ID" value="EGD47905.1"/>
    <property type="molecule type" value="Genomic_DNA"/>
</dbReference>
<evidence type="ECO:0000259" key="4">
    <source>
        <dbReference type="PROSITE" id="PS50995"/>
    </source>
</evidence>
<dbReference type="PANTHER" id="PTHR42756:SF1">
    <property type="entry name" value="TRANSCRIPTIONAL REPRESSOR OF EMRAB OPERON"/>
    <property type="match status" value="1"/>
</dbReference>
<organism evidence="5 6">
    <name type="scientific">Ruminiclostridium papyrosolvens DSM 2782</name>
    <dbReference type="NCBI Taxonomy" id="588581"/>
    <lineage>
        <taxon>Bacteria</taxon>
        <taxon>Bacillati</taxon>
        <taxon>Bacillota</taxon>
        <taxon>Clostridia</taxon>
        <taxon>Eubacteriales</taxon>
        <taxon>Oscillospiraceae</taxon>
        <taxon>Ruminiclostridium</taxon>
    </lineage>
</organism>
<dbReference type="InterPro" id="IPR000835">
    <property type="entry name" value="HTH_MarR-typ"/>
</dbReference>
<reference evidence="5" key="1">
    <citation type="submission" date="2009-07" db="EMBL/GenBank/DDBJ databases">
        <authorList>
            <consortium name="US DOE Joint Genome Institute (JGI-PGF)"/>
            <person name="Lucas S."/>
            <person name="Copeland A."/>
            <person name="Lapidus A."/>
            <person name="Glavina del Rio T."/>
            <person name="Tice H."/>
            <person name="Bruce D."/>
            <person name="Goodwin L."/>
            <person name="Pitluck S."/>
            <person name="Larimer F."/>
            <person name="Land M.L."/>
            <person name="Mouttaki H."/>
            <person name="He Z."/>
            <person name="Zhou J."/>
            <person name="Hemme C.L."/>
        </authorList>
    </citation>
    <scope>NUCLEOTIDE SEQUENCE [LARGE SCALE GENOMIC DNA]</scope>
    <source>
        <strain evidence="5">DSM 2782</strain>
    </source>
</reference>
<accession>F1TD38</accession>
<evidence type="ECO:0000256" key="2">
    <source>
        <dbReference type="ARBA" id="ARBA00023125"/>
    </source>
</evidence>
<dbReference type="AlphaFoldDB" id="F1TD38"/>
<dbReference type="PANTHER" id="PTHR42756">
    <property type="entry name" value="TRANSCRIPTIONAL REGULATOR, MARR"/>
    <property type="match status" value="1"/>
</dbReference>
<evidence type="ECO:0000256" key="3">
    <source>
        <dbReference type="ARBA" id="ARBA00023163"/>
    </source>
</evidence>
<feature type="domain" description="HTH marR-type" evidence="4">
    <location>
        <begin position="6"/>
        <end position="141"/>
    </location>
</feature>
<sequence>MTDKNELGLETIIFQYIDELKFLLFPDKWSSIFLDYSKNEILALLLLYRTKKANMTEIAEYICAPLNTATGVVGRLEKKLMVERLRDKEDRRIVNIVLTKEAEDFIEQGKRTISHYFQEVVKALSDDEKKAALSIFTKVVSVFKNDNLPTESMAEKRVKRIKIE</sequence>
<keyword evidence="2" id="KW-0238">DNA-binding</keyword>
<dbReference type="GO" id="GO:0003700">
    <property type="term" value="F:DNA-binding transcription factor activity"/>
    <property type="evidence" value="ECO:0007669"/>
    <property type="project" value="InterPro"/>
</dbReference>
<keyword evidence="1" id="KW-0805">Transcription regulation</keyword>
<dbReference type="PRINTS" id="PR00598">
    <property type="entry name" value="HTHMARR"/>
</dbReference>
<dbReference type="InterPro" id="IPR036390">
    <property type="entry name" value="WH_DNA-bd_sf"/>
</dbReference>
<evidence type="ECO:0000313" key="5">
    <source>
        <dbReference type="EMBL" id="EGD47905.1"/>
    </source>
</evidence>
<dbReference type="OrthoDB" id="327696at2"/>